<dbReference type="SUPFAM" id="SSF46785">
    <property type="entry name" value="Winged helix' DNA-binding domain"/>
    <property type="match status" value="1"/>
</dbReference>
<evidence type="ECO:0000256" key="4">
    <source>
        <dbReference type="ARBA" id="ARBA00023136"/>
    </source>
</evidence>
<keyword evidence="7" id="KW-1185">Reference proteome</keyword>
<proteinExistence type="predicted"/>
<dbReference type="PANTHER" id="PTHR48176:SF1">
    <property type="entry name" value="DDRGK DOMAIN-CONTAINING PROTEIN 1"/>
    <property type="match status" value="1"/>
</dbReference>
<evidence type="ECO:0000313" key="7">
    <source>
        <dbReference type="Proteomes" id="UP000001568"/>
    </source>
</evidence>
<keyword evidence="4" id="KW-0472">Membrane</keyword>
<feature type="compositionally biased region" description="Basic and acidic residues" evidence="5">
    <location>
        <begin position="54"/>
        <end position="65"/>
    </location>
</feature>
<dbReference type="KEGG" id="olu:OSTLU_27596"/>
<reference evidence="6 7" key="1">
    <citation type="journal article" date="2007" name="Proc. Natl. Acad. Sci. U.S.A.">
        <title>The tiny eukaryote Ostreococcus provides genomic insights into the paradox of plankton speciation.</title>
        <authorList>
            <person name="Palenik B."/>
            <person name="Grimwood J."/>
            <person name="Aerts A."/>
            <person name="Rouze P."/>
            <person name="Salamov A."/>
            <person name="Putnam N."/>
            <person name="Dupont C."/>
            <person name="Jorgensen R."/>
            <person name="Derelle E."/>
            <person name="Rombauts S."/>
            <person name="Zhou K."/>
            <person name="Otillar R."/>
            <person name="Merchant S.S."/>
            <person name="Podell S."/>
            <person name="Gaasterland T."/>
            <person name="Napoli C."/>
            <person name="Gendler K."/>
            <person name="Manuell A."/>
            <person name="Tai V."/>
            <person name="Vallon O."/>
            <person name="Piganeau G."/>
            <person name="Jancek S."/>
            <person name="Heijde M."/>
            <person name="Jabbari K."/>
            <person name="Bowler C."/>
            <person name="Lohr M."/>
            <person name="Robbens S."/>
            <person name="Werner G."/>
            <person name="Dubchak I."/>
            <person name="Pazour G.J."/>
            <person name="Ren Q."/>
            <person name="Paulsen I."/>
            <person name="Delwiche C."/>
            <person name="Schmutz J."/>
            <person name="Rokhsar D."/>
            <person name="Van de Peer Y."/>
            <person name="Moreau H."/>
            <person name="Grigoriev I.V."/>
        </authorList>
    </citation>
    <scope>NUCLEOTIDE SEQUENCE [LARGE SCALE GENOMIC DNA]</scope>
    <source>
        <strain evidence="6 7">CCE9901</strain>
    </source>
</reference>
<evidence type="ECO:0008006" key="8">
    <source>
        <dbReference type="Google" id="ProtNLM"/>
    </source>
</evidence>
<dbReference type="GO" id="GO:0044389">
    <property type="term" value="F:ubiquitin-like protein ligase binding"/>
    <property type="evidence" value="ECO:0007669"/>
    <property type="project" value="TreeGrafter"/>
</dbReference>
<comment type="subcellular location">
    <subcellularLocation>
        <location evidence="1">Membrane</location>
        <topology evidence="1">Single-pass membrane protein</topology>
    </subcellularLocation>
</comment>
<evidence type="ECO:0000256" key="2">
    <source>
        <dbReference type="ARBA" id="ARBA00022692"/>
    </source>
</evidence>
<evidence type="ECO:0000256" key="5">
    <source>
        <dbReference type="SAM" id="MobiDB-lite"/>
    </source>
</evidence>
<sequence>MRARAEAEAEAEAAAQREQRGLTWKEQKEEKYRRKWAEREAKDRAEMEAAAAARAERRRLEDKQRGTRRGLFGGKEASSADETSANESEEALVAFADEIKTKKVVVLEELAAKFGLRTADAVRRVRMLEAEGRITGIMDDRGTFIYVSREEMERVAAFITEKGRVRIAELTRESAEILGLGLE</sequence>
<feature type="compositionally biased region" description="Basic and acidic residues" evidence="5">
    <location>
        <begin position="15"/>
        <end position="47"/>
    </location>
</feature>
<accession>A4S7S0</accession>
<dbReference type="EMBL" id="CP000594">
    <property type="protein sequence ID" value="ABO99796.1"/>
    <property type="molecule type" value="Genomic_DNA"/>
</dbReference>
<evidence type="ECO:0000256" key="3">
    <source>
        <dbReference type="ARBA" id="ARBA00022989"/>
    </source>
</evidence>
<dbReference type="GeneID" id="5005295"/>
<dbReference type="HOGENOM" id="CLU_059562_3_1_1"/>
<feature type="region of interest" description="Disordered" evidence="5">
    <location>
        <begin position="1"/>
        <end position="88"/>
    </location>
</feature>
<dbReference type="STRING" id="436017.A4S7S0"/>
<dbReference type="Gene3D" id="1.10.10.10">
    <property type="entry name" value="Winged helix-like DNA-binding domain superfamily/Winged helix DNA-binding domain"/>
    <property type="match status" value="1"/>
</dbReference>
<dbReference type="InterPro" id="IPR036388">
    <property type="entry name" value="WH-like_DNA-bd_sf"/>
</dbReference>
<dbReference type="GO" id="GO:0016020">
    <property type="term" value="C:membrane"/>
    <property type="evidence" value="ECO:0007669"/>
    <property type="project" value="UniProtKB-SubCell"/>
</dbReference>
<dbReference type="PANTHER" id="PTHR48176">
    <property type="entry name" value="DDRGK DOMAIN-CONTAINING PROTEIN 1"/>
    <property type="match status" value="1"/>
</dbReference>
<dbReference type="OrthoDB" id="2285710at2759"/>
<dbReference type="SMART" id="SM01128">
    <property type="entry name" value="DDRGK"/>
    <property type="match status" value="1"/>
</dbReference>
<evidence type="ECO:0000313" key="6">
    <source>
        <dbReference type="EMBL" id="ABO99796.1"/>
    </source>
</evidence>
<dbReference type="RefSeq" id="XP_001421503.1">
    <property type="nucleotide sequence ID" value="XM_001421466.1"/>
</dbReference>
<dbReference type="eggNOG" id="KOG3054">
    <property type="taxonomic scope" value="Eukaryota"/>
</dbReference>
<dbReference type="InterPro" id="IPR019153">
    <property type="entry name" value="DDRGK_dom-contain"/>
</dbReference>
<dbReference type="Pfam" id="PF09756">
    <property type="entry name" value="DDRGK"/>
    <property type="match status" value="1"/>
</dbReference>
<dbReference type="Gramene" id="ABO99796">
    <property type="protein sequence ID" value="ABO99796"/>
    <property type="gene ID" value="OSTLU_27596"/>
</dbReference>
<keyword evidence="2" id="KW-0812">Transmembrane</keyword>
<dbReference type="OMA" id="DHIMASK"/>
<dbReference type="AlphaFoldDB" id="A4S7S0"/>
<dbReference type="InterPro" id="IPR050899">
    <property type="entry name" value="DDRGK_domain-containing"/>
</dbReference>
<protein>
    <recommendedName>
        <fullName evidence="8">DDRGK domain-containing protein 1</fullName>
    </recommendedName>
</protein>
<organism evidence="6 7">
    <name type="scientific">Ostreococcus lucimarinus (strain CCE9901)</name>
    <dbReference type="NCBI Taxonomy" id="436017"/>
    <lineage>
        <taxon>Eukaryota</taxon>
        <taxon>Viridiplantae</taxon>
        <taxon>Chlorophyta</taxon>
        <taxon>Mamiellophyceae</taxon>
        <taxon>Mamiellales</taxon>
        <taxon>Bathycoccaceae</taxon>
        <taxon>Ostreococcus</taxon>
    </lineage>
</organism>
<gene>
    <name evidence="6" type="ORF">OSTLU_27596</name>
</gene>
<evidence type="ECO:0000256" key="1">
    <source>
        <dbReference type="ARBA" id="ARBA00004167"/>
    </source>
</evidence>
<name>A4S7S0_OSTLU</name>
<dbReference type="InterPro" id="IPR036390">
    <property type="entry name" value="WH_DNA-bd_sf"/>
</dbReference>
<dbReference type="Proteomes" id="UP000001568">
    <property type="component" value="Chromosome 14"/>
</dbReference>
<keyword evidence="3" id="KW-1133">Transmembrane helix</keyword>